<evidence type="ECO:0000313" key="2">
    <source>
        <dbReference type="Proteomes" id="UP000001312"/>
    </source>
</evidence>
<proteinExistence type="predicted"/>
<reference evidence="2" key="1">
    <citation type="journal article" date="2011" name="PLoS Genet.">
        <title>Genomic analysis of the necrotrophic fungal pathogens Sclerotinia sclerotiorum and Botrytis cinerea.</title>
        <authorList>
            <person name="Amselem J."/>
            <person name="Cuomo C.A."/>
            <person name="van Kan J.A."/>
            <person name="Viaud M."/>
            <person name="Benito E.P."/>
            <person name="Couloux A."/>
            <person name="Coutinho P.M."/>
            <person name="de Vries R.P."/>
            <person name="Dyer P.S."/>
            <person name="Fillinger S."/>
            <person name="Fournier E."/>
            <person name="Gout L."/>
            <person name="Hahn M."/>
            <person name="Kohn L."/>
            <person name="Lapalu N."/>
            <person name="Plummer K.M."/>
            <person name="Pradier J.M."/>
            <person name="Quevillon E."/>
            <person name="Sharon A."/>
            <person name="Simon A."/>
            <person name="ten Have A."/>
            <person name="Tudzynski B."/>
            <person name="Tudzynski P."/>
            <person name="Wincker P."/>
            <person name="Andrew M."/>
            <person name="Anthouard V."/>
            <person name="Beever R.E."/>
            <person name="Beffa R."/>
            <person name="Benoit I."/>
            <person name="Bouzid O."/>
            <person name="Brault B."/>
            <person name="Chen Z."/>
            <person name="Choquer M."/>
            <person name="Collemare J."/>
            <person name="Cotton P."/>
            <person name="Danchin E.G."/>
            <person name="Da Silva C."/>
            <person name="Gautier A."/>
            <person name="Giraud C."/>
            <person name="Giraud T."/>
            <person name="Gonzalez C."/>
            <person name="Grossetete S."/>
            <person name="Guldener U."/>
            <person name="Henrissat B."/>
            <person name="Howlett B.J."/>
            <person name="Kodira C."/>
            <person name="Kretschmer M."/>
            <person name="Lappartient A."/>
            <person name="Leroch M."/>
            <person name="Levis C."/>
            <person name="Mauceli E."/>
            <person name="Neuveglise C."/>
            <person name="Oeser B."/>
            <person name="Pearson M."/>
            <person name="Poulain J."/>
            <person name="Poussereau N."/>
            <person name="Quesneville H."/>
            <person name="Rascle C."/>
            <person name="Schumacher J."/>
            <person name="Segurens B."/>
            <person name="Sexton A."/>
            <person name="Silva E."/>
            <person name="Sirven C."/>
            <person name="Soanes D.M."/>
            <person name="Talbot N.J."/>
            <person name="Templeton M."/>
            <person name="Yandava C."/>
            <person name="Yarden O."/>
            <person name="Zeng Q."/>
            <person name="Rollins J.A."/>
            <person name="Lebrun M.H."/>
            <person name="Dickman M."/>
        </authorList>
    </citation>
    <scope>NUCLEOTIDE SEQUENCE [LARGE SCALE GENOMIC DNA]</scope>
    <source>
        <strain evidence="2">ATCC 18683 / 1980 / Ss-1</strain>
    </source>
</reference>
<evidence type="ECO:0000313" key="1">
    <source>
        <dbReference type="EMBL" id="EDN90986.1"/>
    </source>
</evidence>
<gene>
    <name evidence="1" type="ORF">SS1G_00386</name>
</gene>
<keyword evidence="2" id="KW-1185">Reference proteome</keyword>
<dbReference type="GeneID" id="5494217"/>
<dbReference type="RefSeq" id="XP_001598300.1">
    <property type="nucleotide sequence ID" value="XM_001598250.1"/>
</dbReference>
<dbReference type="InParanoid" id="A7E514"/>
<name>A7E514_SCLS1</name>
<protein>
    <submittedName>
        <fullName evidence="1">Uncharacterized protein</fullName>
    </submittedName>
</protein>
<dbReference type="EMBL" id="CH476621">
    <property type="protein sequence ID" value="EDN90986.1"/>
    <property type="molecule type" value="Genomic_DNA"/>
</dbReference>
<dbReference type="AlphaFoldDB" id="A7E514"/>
<dbReference type="KEGG" id="ssl:SS1G_00386"/>
<accession>A7E514</accession>
<sequence>MHIAQKLLHNDARCYHNVEVGVLSPEFNAYWENMCRIICTNWSGKQVIQSVFREYVTAIDLIPVRSIKYTLQIGSSPRFSSSHLPQSAIIRIPSQNVGYICTDDHGPRACQVLYGVPKEWSGALLAWNASEHLVSRTINRCKGVSAKEGYYPKFHNLCPTNIGNARLNVGLITPKTQFAFTSVRQAT</sequence>
<dbReference type="HOGENOM" id="CLU_1448536_0_0_1"/>
<organism evidence="1 2">
    <name type="scientific">Sclerotinia sclerotiorum (strain ATCC 18683 / 1980 / Ss-1)</name>
    <name type="common">White mold</name>
    <name type="synonym">Whetzelinia sclerotiorum</name>
    <dbReference type="NCBI Taxonomy" id="665079"/>
    <lineage>
        <taxon>Eukaryota</taxon>
        <taxon>Fungi</taxon>
        <taxon>Dikarya</taxon>
        <taxon>Ascomycota</taxon>
        <taxon>Pezizomycotina</taxon>
        <taxon>Leotiomycetes</taxon>
        <taxon>Helotiales</taxon>
        <taxon>Sclerotiniaceae</taxon>
        <taxon>Sclerotinia</taxon>
    </lineage>
</organism>
<dbReference type="Proteomes" id="UP000001312">
    <property type="component" value="Unassembled WGS sequence"/>
</dbReference>